<reference evidence="1 2" key="1">
    <citation type="submission" date="2013-06" db="EMBL/GenBank/DDBJ databases">
        <authorList>
            <person name="Weinstock G."/>
            <person name="Sodergren E."/>
            <person name="Lobos E.A."/>
            <person name="Fulton L."/>
            <person name="Fulton R."/>
            <person name="Courtney L."/>
            <person name="Fronick C."/>
            <person name="O'Laughlin M."/>
            <person name="Godfrey J."/>
            <person name="Wilson R.M."/>
            <person name="Miner T."/>
            <person name="Farmer C."/>
            <person name="Delehaunty K."/>
            <person name="Cordes M."/>
            <person name="Minx P."/>
            <person name="Tomlinson C."/>
            <person name="Chen J."/>
            <person name="Wollam A."/>
            <person name="Pepin K.H."/>
            <person name="Bhonagiri V."/>
            <person name="Zhang X."/>
            <person name="Warren W."/>
            <person name="Mitreva M."/>
            <person name="Mardis E.R."/>
            <person name="Wilson R.K."/>
        </authorList>
    </citation>
    <scope>NUCLEOTIDE SEQUENCE [LARGE SCALE GENOMIC DNA]</scope>
    <source>
        <strain evidence="1 2">F0279</strain>
    </source>
</reference>
<accession>U2PWG1</accession>
<dbReference type="PATRIC" id="fig|888055.3.peg.2028"/>
<dbReference type="EMBL" id="AWVM01000106">
    <property type="protein sequence ID" value="ERK48084.1"/>
    <property type="molecule type" value="Genomic_DNA"/>
</dbReference>
<sequence length="86" mass="10171">MILGIFIIVMSIIKFQENNLKNKAKENKDIQEKQQQEILDICRINKVMKIYSQNDGESFYVVLENKNIYKVDEDMLGNYTIGEYCK</sequence>
<evidence type="ECO:0000313" key="1">
    <source>
        <dbReference type="EMBL" id="ERK48084.1"/>
    </source>
</evidence>
<dbReference type="Proteomes" id="UP000016626">
    <property type="component" value="Unassembled WGS sequence"/>
</dbReference>
<organism evidence="1 2">
    <name type="scientific">Leptotrichia wadei (strain F0279)</name>
    <dbReference type="NCBI Taxonomy" id="888055"/>
    <lineage>
        <taxon>Bacteria</taxon>
        <taxon>Fusobacteriati</taxon>
        <taxon>Fusobacteriota</taxon>
        <taxon>Fusobacteriia</taxon>
        <taxon>Fusobacteriales</taxon>
        <taxon>Leptotrichiaceae</taxon>
        <taxon>Leptotrichia</taxon>
    </lineage>
</organism>
<dbReference type="AlphaFoldDB" id="U2PWG1"/>
<dbReference type="HOGENOM" id="CLU_2382647_0_0_0"/>
<protein>
    <submittedName>
        <fullName evidence="1">Uncharacterized protein</fullName>
    </submittedName>
</protein>
<name>U2PWG1_LEPWF</name>
<comment type="caution">
    <text evidence="1">The sequence shown here is derived from an EMBL/GenBank/DDBJ whole genome shotgun (WGS) entry which is preliminary data.</text>
</comment>
<gene>
    <name evidence="1" type="ORF">HMPREF9015_02109</name>
</gene>
<evidence type="ECO:0000313" key="2">
    <source>
        <dbReference type="Proteomes" id="UP000016626"/>
    </source>
</evidence>
<proteinExistence type="predicted"/>